<dbReference type="AlphaFoldDB" id="A9VBK0"/>
<accession>A9VBK0</accession>
<dbReference type="eggNOG" id="KOG2437">
    <property type="taxonomic scope" value="Eukaryota"/>
</dbReference>
<name>A9VBK0_MONBE</name>
<evidence type="ECO:0000313" key="1">
    <source>
        <dbReference type="EMBL" id="EDQ85076.1"/>
    </source>
</evidence>
<evidence type="ECO:0000313" key="2">
    <source>
        <dbReference type="Proteomes" id="UP000001357"/>
    </source>
</evidence>
<dbReference type="STRING" id="81824.A9VBK0"/>
<dbReference type="SUPFAM" id="SSF117281">
    <property type="entry name" value="Kelch motif"/>
    <property type="match status" value="1"/>
</dbReference>
<dbReference type="PANTHER" id="PTHR15526:SF5">
    <property type="entry name" value="MUSKELIN"/>
    <property type="match status" value="1"/>
</dbReference>
<sequence length="564" mass="63150">MALRLCIKYLQSREDLADCSELIAKRHKISLEHSLVAELRHRLATPGQSLDALKFLQQSSTELSLFDDHLAACTPQLHWEQVVCHSPDSINQTASQPLRPGPRGGHQMCIDPSNNVIYLLGGWDGRRDLGDLWRFDTINETWELLSPDVEDDGGPCPRSCHCAAISVRRQELYVFGQYIDREEQTENSTRPHLFVYSIARRAWSMVAQNGRGPRLLYDAQMSIDDEAGTVYISGGRAMWLGAIGDLYGGLYAFDCQSRQWRTLREDGERRGQCPSDTRFYGRSGHTMVFMPTTKSLYIFGGQRAGLHLADFLRYDTSQDVVTLVQHDAMCFGGPTAGFTQRGSCDPTRNEIYIVSGIVKETAIGQSKIGNHLWIYNCNSETWRLAEVTAHCESMSPLPRYAHQTHYMFGGNPASKKSRARLGDLWRFYVQRPQADDILAECAFQLRCLHARDLAARNPVDGIQFLRSVVAPTVLQERRHDIRAYEQLVGMCLRGAPVDALTRKRVTEDIFRFIREDLRGPSVALESLALKVLLQSSSTRTGSITSGASPTAAATTVASRSGALM</sequence>
<keyword evidence="2" id="KW-1185">Reference proteome</keyword>
<protein>
    <recommendedName>
        <fullName evidence="3">Muskelin N-terminal domain-containing protein</fullName>
    </recommendedName>
</protein>
<dbReference type="Pfam" id="PF24681">
    <property type="entry name" value="Kelch_KLHDC2_KLHL20_DRC7"/>
    <property type="match status" value="1"/>
</dbReference>
<proteinExistence type="predicted"/>
<dbReference type="Gene3D" id="2.120.10.80">
    <property type="entry name" value="Kelch-type beta propeller"/>
    <property type="match status" value="2"/>
</dbReference>
<gene>
    <name evidence="1" type="ORF">MONBRDRAFT_34411</name>
</gene>
<dbReference type="OMA" id="MGHCMEY"/>
<dbReference type="GeneID" id="5895351"/>
<dbReference type="EMBL" id="CH991577">
    <property type="protein sequence ID" value="EDQ85076.1"/>
    <property type="molecule type" value="Genomic_DNA"/>
</dbReference>
<dbReference type="InParanoid" id="A9VBK0"/>
<organism evidence="1 2">
    <name type="scientific">Monosiga brevicollis</name>
    <name type="common">Choanoflagellate</name>
    <dbReference type="NCBI Taxonomy" id="81824"/>
    <lineage>
        <taxon>Eukaryota</taxon>
        <taxon>Choanoflagellata</taxon>
        <taxon>Craspedida</taxon>
        <taxon>Salpingoecidae</taxon>
        <taxon>Monosiga</taxon>
    </lineage>
</organism>
<reference evidence="1 2" key="1">
    <citation type="journal article" date="2008" name="Nature">
        <title>The genome of the choanoflagellate Monosiga brevicollis and the origin of metazoans.</title>
        <authorList>
            <consortium name="JGI Sequencing"/>
            <person name="King N."/>
            <person name="Westbrook M.J."/>
            <person name="Young S.L."/>
            <person name="Kuo A."/>
            <person name="Abedin M."/>
            <person name="Chapman J."/>
            <person name="Fairclough S."/>
            <person name="Hellsten U."/>
            <person name="Isogai Y."/>
            <person name="Letunic I."/>
            <person name="Marr M."/>
            <person name="Pincus D."/>
            <person name="Putnam N."/>
            <person name="Rokas A."/>
            <person name="Wright K.J."/>
            <person name="Zuzow R."/>
            <person name="Dirks W."/>
            <person name="Good M."/>
            <person name="Goodstein D."/>
            <person name="Lemons D."/>
            <person name="Li W."/>
            <person name="Lyons J.B."/>
            <person name="Morris A."/>
            <person name="Nichols S."/>
            <person name="Richter D.J."/>
            <person name="Salamov A."/>
            <person name="Bork P."/>
            <person name="Lim W.A."/>
            <person name="Manning G."/>
            <person name="Miller W.T."/>
            <person name="McGinnis W."/>
            <person name="Shapiro H."/>
            <person name="Tjian R."/>
            <person name="Grigoriev I.V."/>
            <person name="Rokhsar D."/>
        </authorList>
    </citation>
    <scope>NUCLEOTIDE SEQUENCE [LARGE SCALE GENOMIC DNA]</scope>
    <source>
        <strain evidence="2">MX1 / ATCC 50154</strain>
    </source>
</reference>
<dbReference type="Proteomes" id="UP000001357">
    <property type="component" value="Unassembled WGS sequence"/>
</dbReference>
<dbReference type="InterPro" id="IPR052456">
    <property type="entry name" value="CTLH_complex_component"/>
</dbReference>
<evidence type="ECO:0008006" key="3">
    <source>
        <dbReference type="Google" id="ProtNLM"/>
    </source>
</evidence>
<dbReference type="KEGG" id="mbr:MONBRDRAFT_34411"/>
<dbReference type="PANTHER" id="PTHR15526">
    <property type="entry name" value="MUSKELIN"/>
    <property type="match status" value="1"/>
</dbReference>
<dbReference type="InterPro" id="IPR015915">
    <property type="entry name" value="Kelch-typ_b-propeller"/>
</dbReference>
<dbReference type="GO" id="GO:0005737">
    <property type="term" value="C:cytoplasm"/>
    <property type="evidence" value="ECO:0000318"/>
    <property type="project" value="GO_Central"/>
</dbReference>
<dbReference type="FunCoup" id="A9VBK0">
    <property type="interactions" value="838"/>
</dbReference>
<dbReference type="RefSeq" id="XP_001750080.1">
    <property type="nucleotide sequence ID" value="XM_001750028.1"/>
</dbReference>